<gene>
    <name evidence="8" type="ORF">OL234_02315</name>
</gene>
<dbReference type="SMART" id="SM00487">
    <property type="entry name" value="DEXDc"/>
    <property type="match status" value="1"/>
</dbReference>
<organism evidence="8 9">
    <name type="scientific">Vagococcus intermedius</name>
    <dbReference type="NCBI Taxonomy" id="2991418"/>
    <lineage>
        <taxon>Bacteria</taxon>
        <taxon>Bacillati</taxon>
        <taxon>Bacillota</taxon>
        <taxon>Bacilli</taxon>
        <taxon>Lactobacillales</taxon>
        <taxon>Enterococcaceae</taxon>
        <taxon>Vagococcus</taxon>
    </lineage>
</organism>
<feature type="compositionally biased region" description="Basic and acidic residues" evidence="5">
    <location>
        <begin position="386"/>
        <end position="396"/>
    </location>
</feature>
<protein>
    <submittedName>
        <fullName evidence="8">DEAD/DEAH box helicase</fullName>
    </submittedName>
</protein>
<dbReference type="GO" id="GO:0005524">
    <property type="term" value="F:ATP binding"/>
    <property type="evidence" value="ECO:0007669"/>
    <property type="project" value="UniProtKB-KW"/>
</dbReference>
<dbReference type="KEGG" id="vie:OL234_02315"/>
<dbReference type="InterPro" id="IPR001650">
    <property type="entry name" value="Helicase_C-like"/>
</dbReference>
<dbReference type="CDD" id="cd00268">
    <property type="entry name" value="DEADc"/>
    <property type="match status" value="1"/>
</dbReference>
<dbReference type="InterPro" id="IPR044742">
    <property type="entry name" value="DEAD/DEAH_RhlB"/>
</dbReference>
<dbReference type="CDD" id="cd18787">
    <property type="entry name" value="SF2_C_DEAD"/>
    <property type="match status" value="1"/>
</dbReference>
<evidence type="ECO:0000256" key="2">
    <source>
        <dbReference type="ARBA" id="ARBA00022801"/>
    </source>
</evidence>
<keyword evidence="4" id="KW-0067">ATP-binding</keyword>
<dbReference type="InterPro" id="IPR050547">
    <property type="entry name" value="DEAD_box_RNA_helicases"/>
</dbReference>
<evidence type="ECO:0000313" key="8">
    <source>
        <dbReference type="EMBL" id="WEG73767.1"/>
    </source>
</evidence>
<feature type="region of interest" description="Disordered" evidence="5">
    <location>
        <begin position="378"/>
        <end position="442"/>
    </location>
</feature>
<keyword evidence="9" id="KW-1185">Reference proteome</keyword>
<dbReference type="InterPro" id="IPR011545">
    <property type="entry name" value="DEAD/DEAH_box_helicase_dom"/>
</dbReference>
<dbReference type="PROSITE" id="PS51194">
    <property type="entry name" value="HELICASE_CTER"/>
    <property type="match status" value="1"/>
</dbReference>
<evidence type="ECO:0000256" key="5">
    <source>
        <dbReference type="SAM" id="MobiDB-lite"/>
    </source>
</evidence>
<keyword evidence="2" id="KW-0378">Hydrolase</keyword>
<dbReference type="PANTHER" id="PTHR47963:SF7">
    <property type="entry name" value="ATP-DEPENDENT RNA HELICASE YFML-RELATED"/>
    <property type="match status" value="1"/>
</dbReference>
<dbReference type="SMART" id="SM00490">
    <property type="entry name" value="HELICc"/>
    <property type="match status" value="1"/>
</dbReference>
<evidence type="ECO:0000256" key="4">
    <source>
        <dbReference type="ARBA" id="ARBA00022840"/>
    </source>
</evidence>
<dbReference type="Pfam" id="PF00271">
    <property type="entry name" value="Helicase_C"/>
    <property type="match status" value="1"/>
</dbReference>
<evidence type="ECO:0000259" key="7">
    <source>
        <dbReference type="PROSITE" id="PS51194"/>
    </source>
</evidence>
<dbReference type="Gene3D" id="3.40.50.300">
    <property type="entry name" value="P-loop containing nucleotide triphosphate hydrolases"/>
    <property type="match status" value="2"/>
</dbReference>
<dbReference type="RefSeq" id="WP_275469567.1">
    <property type="nucleotide sequence ID" value="NZ_CP110232.1"/>
</dbReference>
<sequence length="442" mass="49246">MDFKTKLPEKWQTHWDELGYTEASLIQKETYEPLLNKESLVGVSPTGTGKTLAYLFPLLQAIKPGEGNQLLILLPSQELAVQVANVAREWATLLELNVQSLIGGANVKRQIDKLKSKPEVLVGTPGRVVELCKNKKVKAHLLQTVVLDEADQLVETNELNATMTILKMLDKQAQLVCVSATAIDVQAQLGDHGQREMTTIDVSQKDQSKGIVTHGYIKTPPRKRAELLKKLAYVKDFKAIVFFNEVQEMGLVADKLSYQGVPNATLASDQNKLERRLALSAFADDKVSLLLTTDIAARGLDFVDLPFVIHYDVPYVVENYVHRSGRTGRMGKDGTVMSLVGDYELKDLKKMARQHPAMGDLVEWYVHSSQILPISERVNSQEDQSEVPHDKHDLAKGVKTRSSELSQGGFSGELKAKKKKVSKKKVKAKTKNKKAKIKKKQD</sequence>
<name>A0AAF0CVT8_9ENTE</name>
<dbReference type="Pfam" id="PF00270">
    <property type="entry name" value="DEAD"/>
    <property type="match status" value="1"/>
</dbReference>
<reference evidence="8" key="1">
    <citation type="submission" date="2022-10" db="EMBL/GenBank/DDBJ databases">
        <title>Vagococcus sp. isolated from poultry meat.</title>
        <authorList>
            <person name="Johansson P."/>
            <person name="Bjorkroth J."/>
        </authorList>
    </citation>
    <scope>NUCLEOTIDE SEQUENCE</scope>
    <source>
        <strain evidence="8">STAA11</strain>
    </source>
</reference>
<dbReference type="GO" id="GO:0009409">
    <property type="term" value="P:response to cold"/>
    <property type="evidence" value="ECO:0007669"/>
    <property type="project" value="TreeGrafter"/>
</dbReference>
<dbReference type="SUPFAM" id="SSF52540">
    <property type="entry name" value="P-loop containing nucleoside triphosphate hydrolases"/>
    <property type="match status" value="1"/>
</dbReference>
<evidence type="ECO:0000259" key="6">
    <source>
        <dbReference type="PROSITE" id="PS51192"/>
    </source>
</evidence>
<feature type="domain" description="Helicase C-terminal" evidence="7">
    <location>
        <begin position="226"/>
        <end position="380"/>
    </location>
</feature>
<keyword evidence="1" id="KW-0547">Nucleotide-binding</keyword>
<dbReference type="PANTHER" id="PTHR47963">
    <property type="entry name" value="DEAD-BOX ATP-DEPENDENT RNA HELICASE 47, MITOCHONDRIAL"/>
    <property type="match status" value="1"/>
</dbReference>
<proteinExistence type="predicted"/>
<feature type="compositionally biased region" description="Basic residues" evidence="5">
    <location>
        <begin position="416"/>
        <end position="442"/>
    </location>
</feature>
<dbReference type="InterPro" id="IPR027417">
    <property type="entry name" value="P-loop_NTPase"/>
</dbReference>
<accession>A0AAF0CVT8</accession>
<dbReference type="GO" id="GO:0003724">
    <property type="term" value="F:RNA helicase activity"/>
    <property type="evidence" value="ECO:0007669"/>
    <property type="project" value="TreeGrafter"/>
</dbReference>
<evidence type="ECO:0000256" key="3">
    <source>
        <dbReference type="ARBA" id="ARBA00022806"/>
    </source>
</evidence>
<dbReference type="Proteomes" id="UP001179647">
    <property type="component" value="Chromosome"/>
</dbReference>
<feature type="domain" description="Helicase ATP-binding" evidence="6">
    <location>
        <begin position="31"/>
        <end position="200"/>
    </location>
</feature>
<dbReference type="GO" id="GO:0033592">
    <property type="term" value="F:RNA strand annealing activity"/>
    <property type="evidence" value="ECO:0007669"/>
    <property type="project" value="TreeGrafter"/>
</dbReference>
<dbReference type="GO" id="GO:0016787">
    <property type="term" value="F:hydrolase activity"/>
    <property type="evidence" value="ECO:0007669"/>
    <property type="project" value="UniProtKB-KW"/>
</dbReference>
<evidence type="ECO:0000256" key="1">
    <source>
        <dbReference type="ARBA" id="ARBA00022741"/>
    </source>
</evidence>
<keyword evidence="3 8" id="KW-0347">Helicase</keyword>
<dbReference type="GO" id="GO:0005840">
    <property type="term" value="C:ribosome"/>
    <property type="evidence" value="ECO:0007669"/>
    <property type="project" value="TreeGrafter"/>
</dbReference>
<evidence type="ECO:0000313" key="9">
    <source>
        <dbReference type="Proteomes" id="UP001179647"/>
    </source>
</evidence>
<dbReference type="AlphaFoldDB" id="A0AAF0CVT8"/>
<dbReference type="EMBL" id="CP110232">
    <property type="protein sequence ID" value="WEG73767.1"/>
    <property type="molecule type" value="Genomic_DNA"/>
</dbReference>
<dbReference type="GO" id="GO:0005829">
    <property type="term" value="C:cytosol"/>
    <property type="evidence" value="ECO:0007669"/>
    <property type="project" value="TreeGrafter"/>
</dbReference>
<dbReference type="PROSITE" id="PS51192">
    <property type="entry name" value="HELICASE_ATP_BIND_1"/>
    <property type="match status" value="1"/>
</dbReference>
<dbReference type="InterPro" id="IPR014001">
    <property type="entry name" value="Helicase_ATP-bd"/>
</dbReference>